<reference evidence="1" key="1">
    <citation type="submission" date="2019-11" db="EMBL/GenBank/DDBJ databases">
        <authorList>
            <person name="Liu Y."/>
            <person name="Hou J."/>
            <person name="Li T.-Q."/>
            <person name="Guan C.-H."/>
            <person name="Wu X."/>
            <person name="Wu H.-Z."/>
            <person name="Ling F."/>
            <person name="Zhang R."/>
            <person name="Shi X.-G."/>
            <person name="Ren J.-P."/>
            <person name="Chen E.-F."/>
            <person name="Sun J.-M."/>
        </authorList>
    </citation>
    <scope>NUCLEOTIDE SEQUENCE</scope>
    <source>
        <strain evidence="1">Adult_tree_wgs_1</strain>
        <tissue evidence="1">Leaves</tissue>
    </source>
</reference>
<dbReference type="OrthoDB" id="1103805at2759"/>
<dbReference type="Proteomes" id="UP000626092">
    <property type="component" value="Unassembled WGS sequence"/>
</dbReference>
<comment type="caution">
    <text evidence="1">The sequence shown here is derived from an EMBL/GenBank/DDBJ whole genome shotgun (WGS) entry which is preliminary data.</text>
</comment>
<gene>
    <name evidence="1" type="ORF">RHSIM_Rhsim05G0210800</name>
</gene>
<proteinExistence type="predicted"/>
<organism evidence="1 2">
    <name type="scientific">Rhododendron simsii</name>
    <name type="common">Sims's rhododendron</name>
    <dbReference type="NCBI Taxonomy" id="118357"/>
    <lineage>
        <taxon>Eukaryota</taxon>
        <taxon>Viridiplantae</taxon>
        <taxon>Streptophyta</taxon>
        <taxon>Embryophyta</taxon>
        <taxon>Tracheophyta</taxon>
        <taxon>Spermatophyta</taxon>
        <taxon>Magnoliopsida</taxon>
        <taxon>eudicotyledons</taxon>
        <taxon>Gunneridae</taxon>
        <taxon>Pentapetalae</taxon>
        <taxon>asterids</taxon>
        <taxon>Ericales</taxon>
        <taxon>Ericaceae</taxon>
        <taxon>Ericoideae</taxon>
        <taxon>Rhodoreae</taxon>
        <taxon>Rhododendron</taxon>
    </lineage>
</organism>
<evidence type="ECO:0000313" key="1">
    <source>
        <dbReference type="EMBL" id="KAF7143034.1"/>
    </source>
</evidence>
<protein>
    <submittedName>
        <fullName evidence="1">Uncharacterized protein</fullName>
    </submittedName>
</protein>
<name>A0A834LMP4_RHOSS</name>
<dbReference type="EMBL" id="WJXA01000005">
    <property type="protein sequence ID" value="KAF7143034.1"/>
    <property type="molecule type" value="Genomic_DNA"/>
</dbReference>
<evidence type="ECO:0000313" key="2">
    <source>
        <dbReference type="Proteomes" id="UP000626092"/>
    </source>
</evidence>
<accession>A0A834LMP4</accession>
<sequence length="184" mass="19891">MEERAIINGGDPQSCNARSGMVLDCTVSVLRLGLSCSDSLPSERIPMNIRDPIPSTSPPPTNHQSLPKILPIQTPTVHRTSLHRQSFGRQNELPINFWSTMNFEGDFPALSRDSDYLGILGGTSSNCNLIGEQVSVPKDVAPNLQYLQKENSMLRKVLAEKSGSALPLTVDNGCSKDGMGGPES</sequence>
<keyword evidence="2" id="KW-1185">Reference proteome</keyword>
<dbReference type="AlphaFoldDB" id="A0A834LMP4"/>